<dbReference type="GO" id="GO:0005634">
    <property type="term" value="C:nucleus"/>
    <property type="evidence" value="ECO:0007669"/>
    <property type="project" value="TreeGrafter"/>
</dbReference>
<dbReference type="Pfam" id="PF08271">
    <property type="entry name" value="Zn_Ribbon_TF"/>
    <property type="match status" value="1"/>
</dbReference>
<feature type="compositionally biased region" description="Low complexity" evidence="5">
    <location>
        <begin position="70"/>
        <end position="93"/>
    </location>
</feature>
<feature type="compositionally biased region" description="Basic residues" evidence="5">
    <location>
        <begin position="134"/>
        <end position="145"/>
    </location>
</feature>
<feature type="domain" description="TFIIB-type" evidence="6">
    <location>
        <begin position="315"/>
        <end position="350"/>
    </location>
</feature>
<dbReference type="InterPro" id="IPR013137">
    <property type="entry name" value="Znf_TFIIB"/>
</dbReference>
<dbReference type="AlphaFoldDB" id="A0A9K3LQK5"/>
<gene>
    <name evidence="7" type="ORF">IV203_038294</name>
</gene>
<dbReference type="GO" id="GO:0070897">
    <property type="term" value="P:transcription preinitiation complex assembly"/>
    <property type="evidence" value="ECO:0007669"/>
    <property type="project" value="InterPro"/>
</dbReference>
<keyword evidence="4" id="KW-0479">Metal-binding</keyword>
<dbReference type="PROSITE" id="PS51134">
    <property type="entry name" value="ZF_TFIIB"/>
    <property type="match status" value="1"/>
</dbReference>
<keyword evidence="2" id="KW-0804">Transcription</keyword>
<feature type="compositionally biased region" description="Acidic residues" evidence="5">
    <location>
        <begin position="120"/>
        <end position="130"/>
    </location>
</feature>
<keyword evidence="4" id="KW-0862">Zinc</keyword>
<keyword evidence="8" id="KW-1185">Reference proteome</keyword>
<feature type="region of interest" description="Disordered" evidence="5">
    <location>
        <begin position="64"/>
        <end position="93"/>
    </location>
</feature>
<dbReference type="GO" id="GO:0017025">
    <property type="term" value="F:TBP-class protein binding"/>
    <property type="evidence" value="ECO:0007669"/>
    <property type="project" value="TreeGrafter"/>
</dbReference>
<dbReference type="GO" id="GO:0097550">
    <property type="term" value="C:transcription preinitiation complex"/>
    <property type="evidence" value="ECO:0007669"/>
    <property type="project" value="TreeGrafter"/>
</dbReference>
<dbReference type="InterPro" id="IPR000812">
    <property type="entry name" value="TFIIB"/>
</dbReference>
<dbReference type="Proteomes" id="UP000693970">
    <property type="component" value="Unassembled WGS sequence"/>
</dbReference>
<dbReference type="PANTHER" id="PTHR11618">
    <property type="entry name" value="TRANSCRIPTION INITIATION FACTOR IIB-RELATED"/>
    <property type="match status" value="1"/>
</dbReference>
<sequence length="756" mass="83325">MSSPSAASAPSEQVLPSSTTTVTATPTTSSVKTKNRPYIALWDFDSQTVDSWLNSVCILFQSTGNRKGAKSSPQEQQSTTTTSSSSSLSSKLPPELANQAWENLKTAIIQLKAQMQAPEELQDELAEEDEPPLKRQKRGNGQKVKKRQIYAVEDPYNIYRHTIHKPEDDDDARMIEDEAARELKTTFGGKLSQMTVSGLVNGMSGRLNGVVQNKKLQPIPGISTDSIPTAKGASLSQLKQLAQILHQSIQTTIEADVLATTPIRIQEMLAPDLSQLEFKAIRKRIYDTVILGKGLSQQEEVDIPTAANTNVHVSEKFKKCPSCGNTEQALFILDRKNGDVICEACGTVNSESLMHEGSQYRKFEGEVDRNHHGDSANPLFSNAQNMSTTLGGVQITTGAGGGGFGTQKRGLETVLRNAHAYTELNISQFGKGDRRTRVGYKDKQKKDAFIQMAHVGDALNLHEAVVQRAKELFAGFRDDRELVQQFKGVVAACLCEAFEQLSSDGRQILKQKQEVSTESFANPQANRRNELHHANLAGKGGLLLDMDAVAKDCEENIEDSAVSKKPISSWNLEDCRVWLMEASHEIAVEWVEDRKKGVKDIPPGSLEELEGRMVEHSITLCDKLETELQENGKKKLANGRGRVITPRVNDMSKLSIKWQHKHERGSGGKGGVGGSGVAVQQNGRCAGQILLLQSAKMLGVMLNDKSAGEAIHKQLRSLVSKQDVRKRQQLREEATRQRFAQMKRKPWLQARAEVDS</sequence>
<accession>A0A9K3LQK5</accession>
<feature type="region of interest" description="Disordered" evidence="5">
    <location>
        <begin position="723"/>
        <end position="756"/>
    </location>
</feature>
<reference evidence="7" key="2">
    <citation type="submission" date="2021-04" db="EMBL/GenBank/DDBJ databases">
        <authorList>
            <person name="Podell S."/>
        </authorList>
    </citation>
    <scope>NUCLEOTIDE SEQUENCE</scope>
    <source>
        <strain evidence="7">Hildebrandi</strain>
    </source>
</reference>
<evidence type="ECO:0000313" key="7">
    <source>
        <dbReference type="EMBL" id="KAG7365091.1"/>
    </source>
</evidence>
<proteinExistence type="predicted"/>
<evidence type="ECO:0000256" key="5">
    <source>
        <dbReference type="SAM" id="MobiDB-lite"/>
    </source>
</evidence>
<evidence type="ECO:0000313" key="8">
    <source>
        <dbReference type="Proteomes" id="UP000693970"/>
    </source>
</evidence>
<evidence type="ECO:0000256" key="4">
    <source>
        <dbReference type="PROSITE-ProRule" id="PRU00469"/>
    </source>
</evidence>
<organism evidence="7 8">
    <name type="scientific">Nitzschia inconspicua</name>
    <dbReference type="NCBI Taxonomy" id="303405"/>
    <lineage>
        <taxon>Eukaryota</taxon>
        <taxon>Sar</taxon>
        <taxon>Stramenopiles</taxon>
        <taxon>Ochrophyta</taxon>
        <taxon>Bacillariophyta</taxon>
        <taxon>Bacillariophyceae</taxon>
        <taxon>Bacillariophycidae</taxon>
        <taxon>Bacillariales</taxon>
        <taxon>Bacillariaceae</taxon>
        <taxon>Nitzschia</taxon>
    </lineage>
</organism>
<evidence type="ECO:0000256" key="3">
    <source>
        <dbReference type="ARBA" id="ARBA00031706"/>
    </source>
</evidence>
<reference evidence="7" key="1">
    <citation type="journal article" date="2021" name="Sci. Rep.">
        <title>Diploid genomic architecture of Nitzschia inconspicua, an elite biomass production diatom.</title>
        <authorList>
            <person name="Oliver A."/>
            <person name="Podell S."/>
            <person name="Pinowska A."/>
            <person name="Traller J.C."/>
            <person name="Smith S.R."/>
            <person name="McClure R."/>
            <person name="Beliaev A."/>
            <person name="Bohutskyi P."/>
            <person name="Hill E.A."/>
            <person name="Rabines A."/>
            <person name="Zheng H."/>
            <person name="Allen L.Z."/>
            <person name="Kuo A."/>
            <person name="Grigoriev I.V."/>
            <person name="Allen A.E."/>
            <person name="Hazlebeck D."/>
            <person name="Allen E.E."/>
        </authorList>
    </citation>
    <scope>NUCLEOTIDE SEQUENCE</scope>
    <source>
        <strain evidence="7">Hildebrandi</strain>
    </source>
</reference>
<protein>
    <recommendedName>
        <fullName evidence="3">General transcription factor TFIIB</fullName>
    </recommendedName>
</protein>
<keyword evidence="1" id="KW-0805">Transcription regulation</keyword>
<dbReference type="GO" id="GO:0008270">
    <property type="term" value="F:zinc ion binding"/>
    <property type="evidence" value="ECO:0007669"/>
    <property type="project" value="UniProtKB-KW"/>
</dbReference>
<comment type="caution">
    <text evidence="7">The sequence shown here is derived from an EMBL/GenBank/DDBJ whole genome shotgun (WGS) entry which is preliminary data.</text>
</comment>
<dbReference type="PANTHER" id="PTHR11618:SF13">
    <property type="entry name" value="TRANSCRIPTION INITIATION FACTOR IIB"/>
    <property type="match status" value="1"/>
</dbReference>
<name>A0A9K3LQK5_9STRA</name>
<dbReference type="OrthoDB" id="25790at2759"/>
<dbReference type="EMBL" id="JAGRRH010000009">
    <property type="protein sequence ID" value="KAG7365091.1"/>
    <property type="molecule type" value="Genomic_DNA"/>
</dbReference>
<feature type="region of interest" description="Disordered" evidence="5">
    <location>
        <begin position="1"/>
        <end position="32"/>
    </location>
</feature>
<feature type="compositionally biased region" description="Basic and acidic residues" evidence="5">
    <location>
        <begin position="723"/>
        <end position="736"/>
    </location>
</feature>
<evidence type="ECO:0000256" key="2">
    <source>
        <dbReference type="ARBA" id="ARBA00023163"/>
    </source>
</evidence>
<keyword evidence="4" id="KW-0863">Zinc-finger</keyword>
<evidence type="ECO:0000256" key="1">
    <source>
        <dbReference type="ARBA" id="ARBA00023015"/>
    </source>
</evidence>
<evidence type="ECO:0000259" key="6">
    <source>
        <dbReference type="PROSITE" id="PS51134"/>
    </source>
</evidence>
<feature type="region of interest" description="Disordered" evidence="5">
    <location>
        <begin position="120"/>
        <end position="145"/>
    </location>
</feature>